<dbReference type="PANTHER" id="PTHR10697:SF1">
    <property type="entry name" value="MAMMALIAN EPENDYMIN-RELATED PROTEIN 1"/>
    <property type="match status" value="1"/>
</dbReference>
<dbReference type="Proteomes" id="UP001164746">
    <property type="component" value="Chromosome 11"/>
</dbReference>
<evidence type="ECO:0000313" key="3">
    <source>
        <dbReference type="Proteomes" id="UP001164746"/>
    </source>
</evidence>
<dbReference type="EMBL" id="CP111022">
    <property type="protein sequence ID" value="WAR18766.1"/>
    <property type="molecule type" value="Genomic_DNA"/>
</dbReference>
<accession>A0ABY7FCR5</accession>
<dbReference type="PANTHER" id="PTHR10697">
    <property type="entry name" value="MAMMALIAN EPENDYMIN-RELATED PROTEIN 1"/>
    <property type="match status" value="1"/>
</dbReference>
<name>A0ABY7FCR5_MYAAR</name>
<sequence length="522" mass="58377">MSDSPGMPAAPISASNTNLANGGTPNGRKGRIRSVTLHWRLDLCTHDVVKVEGIIVLLVGADLSLLNDADPHVRLVVADPSELHELFAPKTNLLQGVGVCAKHATARQASANTTLMLKSRERMPNECPRSRPGDDIATNLGYLTRCLITAPQIAQETLALPGLLIGRRITPGMIREHTQANMLKAALVVAFVAVCWAQTPVPCESPKQWEGRRVLTDQSKEFQEIAKYSYDATNMRTRAIEEIQAGRERNYYDVLHLYKEDKEYRLNLKTRQCNVTKPRHPFFETRVPPGSKFLFEAEAGAAGIPGESLTVQNWDITFSNQAKYAIAVTSPDCVPIFAAYETSSTFTPALLTPAPSSHQANSPKQWVGRRLRLDRYREYGELASHSYDELNMRTRTIEEVEQGREKDYYDTLHLHNVCNVTRLDRPFRFLGVPLDAKFLFEAEIGAAGIPAEHLLTDTWYGTFEDGARYTVSVSSPDCIPLTFDVESNSTDEHYHERYFDVHLGISDPGVFIPPKECMMDVE</sequence>
<dbReference type="InterPro" id="IPR001299">
    <property type="entry name" value="Ependymin"/>
</dbReference>
<feature type="region of interest" description="Disordered" evidence="1">
    <location>
        <begin position="1"/>
        <end position="28"/>
    </location>
</feature>
<proteinExistence type="predicted"/>
<evidence type="ECO:0000256" key="1">
    <source>
        <dbReference type="SAM" id="MobiDB-lite"/>
    </source>
</evidence>
<keyword evidence="3" id="KW-1185">Reference proteome</keyword>
<dbReference type="Pfam" id="PF00811">
    <property type="entry name" value="Ependymin"/>
    <property type="match status" value="2"/>
</dbReference>
<organism evidence="2 3">
    <name type="scientific">Mya arenaria</name>
    <name type="common">Soft-shell clam</name>
    <dbReference type="NCBI Taxonomy" id="6604"/>
    <lineage>
        <taxon>Eukaryota</taxon>
        <taxon>Metazoa</taxon>
        <taxon>Spiralia</taxon>
        <taxon>Lophotrochozoa</taxon>
        <taxon>Mollusca</taxon>
        <taxon>Bivalvia</taxon>
        <taxon>Autobranchia</taxon>
        <taxon>Heteroconchia</taxon>
        <taxon>Euheterodonta</taxon>
        <taxon>Imparidentia</taxon>
        <taxon>Neoheterodontei</taxon>
        <taxon>Myida</taxon>
        <taxon>Myoidea</taxon>
        <taxon>Myidae</taxon>
        <taxon>Mya</taxon>
    </lineage>
</organism>
<evidence type="ECO:0000313" key="2">
    <source>
        <dbReference type="EMBL" id="WAR18766.1"/>
    </source>
</evidence>
<gene>
    <name evidence="2" type="ORF">MAR_000604</name>
</gene>
<protein>
    <submittedName>
        <fullName evidence="2">EPDR1-like protein</fullName>
    </submittedName>
</protein>
<feature type="compositionally biased region" description="Polar residues" evidence="1">
    <location>
        <begin position="13"/>
        <end position="23"/>
    </location>
</feature>
<reference evidence="2" key="1">
    <citation type="submission" date="2022-11" db="EMBL/GenBank/DDBJ databases">
        <title>Centuries of genome instability and evolution in soft-shell clam transmissible cancer (bioRxiv).</title>
        <authorList>
            <person name="Hart S.F.M."/>
            <person name="Yonemitsu M.A."/>
            <person name="Giersch R.M."/>
            <person name="Beal B.F."/>
            <person name="Arriagada G."/>
            <person name="Davis B.W."/>
            <person name="Ostrander E.A."/>
            <person name="Goff S.P."/>
            <person name="Metzger M.J."/>
        </authorList>
    </citation>
    <scope>NUCLEOTIDE SEQUENCE</scope>
    <source>
        <strain evidence="2">MELC-2E11</strain>
        <tissue evidence="2">Siphon/mantle</tissue>
    </source>
</reference>